<keyword evidence="4 10" id="KW-0132">Cell division</keyword>
<evidence type="ECO:0000256" key="4">
    <source>
        <dbReference type="ARBA" id="ARBA00022618"/>
    </source>
</evidence>
<evidence type="ECO:0000256" key="9">
    <source>
        <dbReference type="ARBA" id="ARBA00033158"/>
    </source>
</evidence>
<comment type="caution">
    <text evidence="10">The sequence shown here is derived from an EMBL/GenBank/DDBJ whole genome shotgun (WGS) entry which is preliminary data.</text>
</comment>
<dbReference type="GO" id="GO:0051301">
    <property type="term" value="P:cell division"/>
    <property type="evidence" value="ECO:0007669"/>
    <property type="project" value="UniProtKB-KW"/>
</dbReference>
<dbReference type="Pfam" id="PF05164">
    <property type="entry name" value="ZapA"/>
    <property type="match status" value="1"/>
</dbReference>
<dbReference type="Proteomes" id="UP001232973">
    <property type="component" value="Unassembled WGS sequence"/>
</dbReference>
<proteinExistence type="predicted"/>
<dbReference type="InterPro" id="IPR053712">
    <property type="entry name" value="Bac_CellDiv_Activator"/>
</dbReference>
<evidence type="ECO:0000256" key="2">
    <source>
        <dbReference type="ARBA" id="ARBA00015195"/>
    </source>
</evidence>
<dbReference type="RefSeq" id="WP_274455260.1">
    <property type="nucleotide sequence ID" value="NZ_CP067097.1"/>
</dbReference>
<gene>
    <name evidence="10" type="ORF">J2S03_000573</name>
</gene>
<dbReference type="InterPro" id="IPR007838">
    <property type="entry name" value="Cell_div_ZapA-like"/>
</dbReference>
<evidence type="ECO:0000256" key="8">
    <source>
        <dbReference type="ARBA" id="ARBA00026068"/>
    </source>
</evidence>
<dbReference type="Gene3D" id="6.10.250.790">
    <property type="match status" value="1"/>
</dbReference>
<accession>A0ABT9XG73</accession>
<dbReference type="EMBL" id="JAUSTP010000002">
    <property type="protein sequence ID" value="MDQ0188761.1"/>
    <property type="molecule type" value="Genomic_DNA"/>
</dbReference>
<evidence type="ECO:0000256" key="1">
    <source>
        <dbReference type="ARBA" id="ARBA00004496"/>
    </source>
</evidence>
<dbReference type="PANTHER" id="PTHR34981">
    <property type="entry name" value="CELL DIVISION PROTEIN ZAPA"/>
    <property type="match status" value="1"/>
</dbReference>
<dbReference type="SUPFAM" id="SSF102829">
    <property type="entry name" value="Cell division protein ZapA-like"/>
    <property type="match status" value="1"/>
</dbReference>
<evidence type="ECO:0000313" key="11">
    <source>
        <dbReference type="Proteomes" id="UP001232973"/>
    </source>
</evidence>
<protein>
    <recommendedName>
        <fullName evidence="2">Cell division protein ZapA</fullName>
    </recommendedName>
    <alternativeName>
        <fullName evidence="9">Z ring-associated protein ZapA</fullName>
    </alternativeName>
</protein>
<sequence length="90" mass="10263">MEGSGVNRVRVEILGTQYTLRGKESEEHMKQVAKLVDELMRQLSESHSYLDLKRIAVLTALNVADELVTLREKYEELTALLDETTRSEPS</sequence>
<evidence type="ECO:0000256" key="5">
    <source>
        <dbReference type="ARBA" id="ARBA00023210"/>
    </source>
</evidence>
<comment type="subcellular location">
    <subcellularLocation>
        <location evidence="1">Cytoplasm</location>
    </subcellularLocation>
</comment>
<keyword evidence="11" id="KW-1185">Reference proteome</keyword>
<keyword evidence="5" id="KW-0717">Septation</keyword>
<dbReference type="NCBIfam" id="NF010724">
    <property type="entry name" value="PRK14126.1"/>
    <property type="match status" value="1"/>
</dbReference>
<name>A0ABT9XG73_9BACL</name>
<evidence type="ECO:0000256" key="3">
    <source>
        <dbReference type="ARBA" id="ARBA00022490"/>
    </source>
</evidence>
<evidence type="ECO:0000313" key="10">
    <source>
        <dbReference type="EMBL" id="MDQ0188761.1"/>
    </source>
</evidence>
<comment type="subunit">
    <text evidence="8">Homodimer. Interacts with FtsZ.</text>
</comment>
<keyword evidence="3" id="KW-0963">Cytoplasm</keyword>
<evidence type="ECO:0000256" key="7">
    <source>
        <dbReference type="ARBA" id="ARBA00024910"/>
    </source>
</evidence>
<dbReference type="InterPro" id="IPR036192">
    <property type="entry name" value="Cell_div_ZapA-like_sf"/>
</dbReference>
<reference evidence="10 11" key="1">
    <citation type="submission" date="2023-07" db="EMBL/GenBank/DDBJ databases">
        <title>Genomic Encyclopedia of Type Strains, Phase IV (KMG-IV): sequencing the most valuable type-strain genomes for metagenomic binning, comparative biology and taxonomic classification.</title>
        <authorList>
            <person name="Goeker M."/>
        </authorList>
    </citation>
    <scope>NUCLEOTIDE SEQUENCE [LARGE SCALE GENOMIC DNA]</scope>
    <source>
        <strain evidence="10 11">DSM 4006</strain>
    </source>
</reference>
<comment type="function">
    <text evidence="7">Activator of cell division through the inhibition of FtsZ GTPase activity, therefore promoting FtsZ assembly into bundles of protofilaments necessary for the formation of the division Z ring. It is recruited early at mid-cell but it is not essential for cell division.</text>
</comment>
<keyword evidence="6" id="KW-0131">Cell cycle</keyword>
<evidence type="ECO:0000256" key="6">
    <source>
        <dbReference type="ARBA" id="ARBA00023306"/>
    </source>
</evidence>
<dbReference type="PANTHER" id="PTHR34981:SF1">
    <property type="entry name" value="CELL DIVISION PROTEIN ZAPA"/>
    <property type="match status" value="1"/>
</dbReference>
<organism evidence="10 11">
    <name type="scientific">Alicyclobacillus cycloheptanicus</name>
    <dbReference type="NCBI Taxonomy" id="1457"/>
    <lineage>
        <taxon>Bacteria</taxon>
        <taxon>Bacillati</taxon>
        <taxon>Bacillota</taxon>
        <taxon>Bacilli</taxon>
        <taxon>Bacillales</taxon>
        <taxon>Alicyclobacillaceae</taxon>
        <taxon>Alicyclobacillus</taxon>
    </lineage>
</organism>